<keyword evidence="1" id="KW-0547">Nucleotide-binding</keyword>
<dbReference type="PANTHER" id="PTHR43603">
    <property type="entry name" value="COBW DOMAIN-CONTAINING PROTEIN DDB_G0274527"/>
    <property type="match status" value="1"/>
</dbReference>
<dbReference type="GO" id="GO:0000166">
    <property type="term" value="F:nucleotide binding"/>
    <property type="evidence" value="ECO:0007669"/>
    <property type="project" value="UniProtKB-KW"/>
</dbReference>
<name>A0A2K3DFC4_CHLRE</name>
<dbReference type="RefSeq" id="XP_042921488.1">
    <property type="nucleotide sequence ID" value="XM_043066192.1"/>
</dbReference>
<dbReference type="InParanoid" id="A0A2K3DFC4"/>
<dbReference type="Gramene" id="PNW79229">
    <property type="protein sequence ID" value="PNW79229"/>
    <property type="gene ID" value="CHLRE_09g406983v5"/>
</dbReference>
<keyword evidence="2" id="KW-0143">Chaperone</keyword>
<dbReference type="AlphaFoldDB" id="A0A2K3DFC4"/>
<sequence>MVAQACAHEHDHDHDHKHDHGHGHKHEHKHTHEGHDHHDDCKACTHDHGHGHKHEHKHTHEDHDHHDDCKACTEEGHDHKHEHKHDHKHERGETRAASRFGIRNFVYSRRRPFHPQRLKEMVLKWLPVAVNQAIDGEAPEAGDSPIKTVMRSKGFMWLSSSHSTAYYWSHAGQHFEIRDEGDWWAAVPGEDWPEDGAQKDIIMNDFDDDTVMGDRRQEIVFIGVGMDEAKISAQLDGALLTDEEMAKYAERWAATPDPAHPEVEARRAAKRAKATEAQ</sequence>
<dbReference type="PaxDb" id="3055-EDP00074"/>
<evidence type="ECO:0000256" key="2">
    <source>
        <dbReference type="ARBA" id="ARBA00023186"/>
    </source>
</evidence>
<evidence type="ECO:0000256" key="1">
    <source>
        <dbReference type="ARBA" id="ARBA00022741"/>
    </source>
</evidence>
<gene>
    <name evidence="5" type="ORF">CHLRE_09g406983v5</name>
</gene>
<dbReference type="STRING" id="3055.A0A2K3DFC4"/>
<dbReference type="SMART" id="SM00833">
    <property type="entry name" value="CobW_C"/>
    <property type="match status" value="1"/>
</dbReference>
<evidence type="ECO:0000313" key="5">
    <source>
        <dbReference type="EMBL" id="PNW79229.1"/>
    </source>
</evidence>
<proteinExistence type="predicted"/>
<dbReference type="InterPro" id="IPR036627">
    <property type="entry name" value="CobW-likC_sf"/>
</dbReference>
<dbReference type="PANTHER" id="PTHR43603:SF1">
    <property type="entry name" value="ZINC-REGULATED GTPASE METALLOPROTEIN ACTIVATOR 1"/>
    <property type="match status" value="1"/>
</dbReference>
<protein>
    <recommendedName>
        <fullName evidence="4">CobW C-terminal domain-containing protein</fullName>
    </recommendedName>
</protein>
<dbReference type="OrthoDB" id="272672at2759"/>
<organism evidence="5 6">
    <name type="scientific">Chlamydomonas reinhardtii</name>
    <name type="common">Chlamydomonas smithii</name>
    <dbReference type="NCBI Taxonomy" id="3055"/>
    <lineage>
        <taxon>Eukaryota</taxon>
        <taxon>Viridiplantae</taxon>
        <taxon>Chlorophyta</taxon>
        <taxon>core chlorophytes</taxon>
        <taxon>Chlorophyceae</taxon>
        <taxon>CS clade</taxon>
        <taxon>Chlamydomonadales</taxon>
        <taxon>Chlamydomonadaceae</taxon>
        <taxon>Chlamydomonas</taxon>
    </lineage>
</organism>
<feature type="region of interest" description="Disordered" evidence="3">
    <location>
        <begin position="1"/>
        <end position="68"/>
    </location>
</feature>
<dbReference type="InterPro" id="IPR051927">
    <property type="entry name" value="Zn_Chap_cDPG_Synth"/>
</dbReference>
<keyword evidence="6" id="KW-1185">Reference proteome</keyword>
<dbReference type="Pfam" id="PF07683">
    <property type="entry name" value="CobW_C"/>
    <property type="match status" value="1"/>
</dbReference>
<dbReference type="SUPFAM" id="SSF90002">
    <property type="entry name" value="Hypothetical protein YjiA, C-terminal domain"/>
    <property type="match status" value="1"/>
</dbReference>
<reference evidence="5 6" key="1">
    <citation type="journal article" date="2007" name="Science">
        <title>The Chlamydomonas genome reveals the evolution of key animal and plant functions.</title>
        <authorList>
            <person name="Merchant S.S."/>
            <person name="Prochnik S.E."/>
            <person name="Vallon O."/>
            <person name="Harris E.H."/>
            <person name="Karpowicz S.J."/>
            <person name="Witman G.B."/>
            <person name="Terry A."/>
            <person name="Salamov A."/>
            <person name="Fritz-Laylin L.K."/>
            <person name="Marechal-Drouard L."/>
            <person name="Marshall W.F."/>
            <person name="Qu L.H."/>
            <person name="Nelson D.R."/>
            <person name="Sanderfoot A.A."/>
            <person name="Spalding M.H."/>
            <person name="Kapitonov V.V."/>
            <person name="Ren Q."/>
            <person name="Ferris P."/>
            <person name="Lindquist E."/>
            <person name="Shapiro H."/>
            <person name="Lucas S.M."/>
            <person name="Grimwood J."/>
            <person name="Schmutz J."/>
            <person name="Cardol P."/>
            <person name="Cerutti H."/>
            <person name="Chanfreau G."/>
            <person name="Chen C.L."/>
            <person name="Cognat V."/>
            <person name="Croft M.T."/>
            <person name="Dent R."/>
            <person name="Dutcher S."/>
            <person name="Fernandez E."/>
            <person name="Fukuzawa H."/>
            <person name="Gonzalez-Ballester D."/>
            <person name="Gonzalez-Halphen D."/>
            <person name="Hallmann A."/>
            <person name="Hanikenne M."/>
            <person name="Hippler M."/>
            <person name="Inwood W."/>
            <person name="Jabbari K."/>
            <person name="Kalanon M."/>
            <person name="Kuras R."/>
            <person name="Lefebvre P.A."/>
            <person name="Lemaire S.D."/>
            <person name="Lobanov A.V."/>
            <person name="Lohr M."/>
            <person name="Manuell A."/>
            <person name="Meier I."/>
            <person name="Mets L."/>
            <person name="Mittag M."/>
            <person name="Mittelmeier T."/>
            <person name="Moroney J.V."/>
            <person name="Moseley J."/>
            <person name="Napoli C."/>
            <person name="Nedelcu A.M."/>
            <person name="Niyogi K."/>
            <person name="Novoselov S.V."/>
            <person name="Paulsen I.T."/>
            <person name="Pazour G."/>
            <person name="Purton S."/>
            <person name="Ral J.P."/>
            <person name="Riano-Pachon D.M."/>
            <person name="Riekhof W."/>
            <person name="Rymarquis L."/>
            <person name="Schroda M."/>
            <person name="Stern D."/>
            <person name="Umen J."/>
            <person name="Willows R."/>
            <person name="Wilson N."/>
            <person name="Zimmer S.L."/>
            <person name="Allmer J."/>
            <person name="Balk J."/>
            <person name="Bisova K."/>
            <person name="Chen C.J."/>
            <person name="Elias M."/>
            <person name="Gendler K."/>
            <person name="Hauser C."/>
            <person name="Lamb M.R."/>
            <person name="Ledford H."/>
            <person name="Long J.C."/>
            <person name="Minagawa J."/>
            <person name="Page M.D."/>
            <person name="Pan J."/>
            <person name="Pootakham W."/>
            <person name="Roje S."/>
            <person name="Rose A."/>
            <person name="Stahlberg E."/>
            <person name="Terauchi A.M."/>
            <person name="Yang P."/>
            <person name="Ball S."/>
            <person name="Bowler C."/>
            <person name="Dieckmann C.L."/>
            <person name="Gladyshev V.N."/>
            <person name="Green P."/>
            <person name="Jorgensen R."/>
            <person name="Mayfield S."/>
            <person name="Mueller-Roeber B."/>
            <person name="Rajamani S."/>
            <person name="Sayre R.T."/>
            <person name="Brokstein P."/>
            <person name="Dubchak I."/>
            <person name="Goodstein D."/>
            <person name="Hornick L."/>
            <person name="Huang Y.W."/>
            <person name="Jhaveri J."/>
            <person name="Luo Y."/>
            <person name="Martinez D."/>
            <person name="Ngau W.C."/>
            <person name="Otillar B."/>
            <person name="Poliakov A."/>
            <person name="Porter A."/>
            <person name="Szajkowski L."/>
            <person name="Werner G."/>
            <person name="Zhou K."/>
            <person name="Grigoriev I.V."/>
            <person name="Rokhsar D.S."/>
            <person name="Grossman A.R."/>
        </authorList>
    </citation>
    <scope>NUCLEOTIDE SEQUENCE [LARGE SCALE GENOMIC DNA]</scope>
    <source>
        <strain evidence="6">CC-503</strain>
    </source>
</reference>
<feature type="domain" description="CobW C-terminal" evidence="4">
    <location>
        <begin position="102"/>
        <end position="239"/>
    </location>
</feature>
<accession>A0A2K3DFC4</accession>
<evidence type="ECO:0000256" key="3">
    <source>
        <dbReference type="SAM" id="MobiDB-lite"/>
    </source>
</evidence>
<feature type="compositionally biased region" description="Basic and acidic residues" evidence="3">
    <location>
        <begin position="33"/>
        <end position="48"/>
    </location>
</feature>
<dbReference type="InterPro" id="IPR011629">
    <property type="entry name" value="CobW-like_C"/>
</dbReference>
<dbReference type="ExpressionAtlas" id="A0A2K3DFC4">
    <property type="expression patterns" value="baseline"/>
</dbReference>
<dbReference type="EMBL" id="CM008970">
    <property type="protein sequence ID" value="PNW79229.1"/>
    <property type="molecule type" value="Genomic_DNA"/>
</dbReference>
<evidence type="ECO:0000313" key="6">
    <source>
        <dbReference type="Proteomes" id="UP000006906"/>
    </source>
</evidence>
<feature type="compositionally biased region" description="Basic and acidic residues" evidence="3">
    <location>
        <begin position="7"/>
        <end position="18"/>
    </location>
</feature>
<feature type="compositionally biased region" description="Basic residues" evidence="3">
    <location>
        <begin position="19"/>
        <end position="32"/>
    </location>
</feature>
<evidence type="ECO:0000259" key="4">
    <source>
        <dbReference type="SMART" id="SM00833"/>
    </source>
</evidence>
<feature type="region of interest" description="Disordered" evidence="3">
    <location>
        <begin position="253"/>
        <end position="278"/>
    </location>
</feature>
<dbReference type="Proteomes" id="UP000006906">
    <property type="component" value="Chromosome 9"/>
</dbReference>
<feature type="compositionally biased region" description="Basic and acidic residues" evidence="3">
    <location>
        <begin position="58"/>
        <end position="68"/>
    </location>
</feature>
<dbReference type="Gene3D" id="3.30.1220.10">
    <property type="entry name" value="CobW-like, C-terminal domain"/>
    <property type="match status" value="1"/>
</dbReference>
<dbReference type="GeneID" id="5723229"/>
<dbReference type="KEGG" id="cre:CHLRE_09g406983v5"/>